<feature type="region of interest" description="Disordered" evidence="1">
    <location>
        <begin position="1"/>
        <end position="75"/>
    </location>
</feature>
<reference evidence="2" key="2">
    <citation type="submission" date="2016-06" db="EMBL/GenBank/DDBJ databases">
        <title>The genome of a short-lived fish provides insights into sex chromosome evolution and the genetic control of aging.</title>
        <authorList>
            <person name="Reichwald K."/>
            <person name="Felder M."/>
            <person name="Petzold A."/>
            <person name="Koch P."/>
            <person name="Groth M."/>
            <person name="Platzer M."/>
        </authorList>
    </citation>
    <scope>NUCLEOTIDE SEQUENCE</scope>
    <source>
        <tissue evidence="2">Brain</tissue>
    </source>
</reference>
<evidence type="ECO:0000313" key="2">
    <source>
        <dbReference type="EMBL" id="SBS14625.1"/>
    </source>
</evidence>
<dbReference type="GO" id="GO:0016740">
    <property type="term" value="F:transferase activity"/>
    <property type="evidence" value="ECO:0007669"/>
    <property type="project" value="UniProtKB-KW"/>
</dbReference>
<dbReference type="AlphaFoldDB" id="A0A1A8S8G9"/>
<evidence type="ECO:0000256" key="1">
    <source>
        <dbReference type="SAM" id="MobiDB-lite"/>
    </source>
</evidence>
<keyword evidence="2" id="KW-0808">Transferase</keyword>
<accession>A0A1A8S8G9</accession>
<organism evidence="2">
    <name type="scientific">Nothobranchius rachovii</name>
    <name type="common">bluefin notho</name>
    <dbReference type="NCBI Taxonomy" id="451742"/>
    <lineage>
        <taxon>Eukaryota</taxon>
        <taxon>Metazoa</taxon>
        <taxon>Chordata</taxon>
        <taxon>Craniata</taxon>
        <taxon>Vertebrata</taxon>
        <taxon>Euteleostomi</taxon>
        <taxon>Actinopterygii</taxon>
        <taxon>Neopterygii</taxon>
        <taxon>Teleostei</taxon>
        <taxon>Neoteleostei</taxon>
        <taxon>Acanthomorphata</taxon>
        <taxon>Ovalentaria</taxon>
        <taxon>Atherinomorphae</taxon>
        <taxon>Cyprinodontiformes</taxon>
        <taxon>Nothobranchiidae</taxon>
        <taxon>Nothobranchius</taxon>
    </lineage>
</organism>
<feature type="non-terminal residue" evidence="2">
    <location>
        <position position="1"/>
    </location>
</feature>
<protein>
    <submittedName>
        <fullName evidence="2">K(Lysine) acetyltransferase 7</fullName>
    </submittedName>
</protein>
<feature type="compositionally biased region" description="Low complexity" evidence="1">
    <location>
        <begin position="52"/>
        <end position="63"/>
    </location>
</feature>
<proteinExistence type="predicted"/>
<gene>
    <name evidence="2" type="primary">KAT7</name>
</gene>
<dbReference type="EMBL" id="HAEI01012157">
    <property type="protein sequence ID" value="SBS14625.1"/>
    <property type="molecule type" value="Transcribed_RNA"/>
</dbReference>
<name>A0A1A8S8G9_9TELE</name>
<feature type="non-terminal residue" evidence="2">
    <location>
        <position position="75"/>
    </location>
</feature>
<sequence length="75" mass="8278">GDLHQRDQSGNSSESCGHREHAAVSADAEVLEGKALSPEATGFDRRVESKGNQTRQQQQNHRPQLVKVDAPQRDM</sequence>
<reference evidence="2" key="1">
    <citation type="submission" date="2016-05" db="EMBL/GenBank/DDBJ databases">
        <authorList>
            <person name="Lavstsen T."/>
            <person name="Jespersen J.S."/>
        </authorList>
    </citation>
    <scope>NUCLEOTIDE SEQUENCE</scope>
    <source>
        <tissue evidence="2">Brain</tissue>
    </source>
</reference>